<proteinExistence type="predicted"/>
<dbReference type="Proteomes" id="UP001365542">
    <property type="component" value="Unassembled WGS sequence"/>
</dbReference>
<comment type="caution">
    <text evidence="2">The sequence shown here is derived from an EMBL/GenBank/DDBJ whole genome shotgun (WGS) entry which is preliminary data.</text>
</comment>
<gene>
    <name evidence="2" type="ORF">TWF694_009478</name>
</gene>
<keyword evidence="3" id="KW-1185">Reference proteome</keyword>
<feature type="region of interest" description="Disordered" evidence="1">
    <location>
        <begin position="1"/>
        <end position="31"/>
    </location>
</feature>
<dbReference type="AlphaFoldDB" id="A0AAV9XAY3"/>
<dbReference type="PANTHER" id="PTHR37852">
    <property type="entry name" value="YALI0B21208P"/>
    <property type="match status" value="1"/>
</dbReference>
<evidence type="ECO:0000313" key="2">
    <source>
        <dbReference type="EMBL" id="KAK6539237.1"/>
    </source>
</evidence>
<protein>
    <submittedName>
        <fullName evidence="2">Uncharacterized protein</fullName>
    </submittedName>
</protein>
<evidence type="ECO:0000313" key="3">
    <source>
        <dbReference type="Proteomes" id="UP001365542"/>
    </source>
</evidence>
<dbReference type="PANTHER" id="PTHR37852:SF1">
    <property type="entry name" value="HIG1 DOMAIN-CONTAINING PROTEIN"/>
    <property type="match status" value="1"/>
</dbReference>
<dbReference type="EMBL" id="JAVHJO010000006">
    <property type="protein sequence ID" value="KAK6539237.1"/>
    <property type="molecule type" value="Genomic_DNA"/>
</dbReference>
<evidence type="ECO:0000256" key="1">
    <source>
        <dbReference type="SAM" id="MobiDB-lite"/>
    </source>
</evidence>
<reference evidence="2 3" key="1">
    <citation type="submission" date="2019-10" db="EMBL/GenBank/DDBJ databases">
        <authorList>
            <person name="Palmer J.M."/>
        </authorList>
    </citation>
    <scope>NUCLEOTIDE SEQUENCE [LARGE SCALE GENOMIC DNA]</scope>
    <source>
        <strain evidence="2 3">TWF694</strain>
    </source>
</reference>
<accession>A0AAV9XAY3</accession>
<sequence length="235" mass="25835">MMSPPPPSSSSTTTSQASKPTGYPLPPPERTPSDLALLYPQPFALPDRLGLHLAPRIFFANLTAFTTVFLTTSVKAGHAATLQFRAENAHRLPRSQVNWYFYHRSKSYYASRAAFTEGFKRGVGMCGYVSLFLMLEGRIDVLRGGVDFGATVLSGGVTGAVFGVVRKLPPSTTGLMVRKGLWYGFLYGFVQDVLLGLQGKSVSWIDPVVGAVRGDSWRALREEKERRGSLQENER</sequence>
<name>A0AAV9XAY3_9PEZI</name>
<organism evidence="2 3">
    <name type="scientific">Orbilia ellipsospora</name>
    <dbReference type="NCBI Taxonomy" id="2528407"/>
    <lineage>
        <taxon>Eukaryota</taxon>
        <taxon>Fungi</taxon>
        <taxon>Dikarya</taxon>
        <taxon>Ascomycota</taxon>
        <taxon>Pezizomycotina</taxon>
        <taxon>Orbiliomycetes</taxon>
        <taxon>Orbiliales</taxon>
        <taxon>Orbiliaceae</taxon>
        <taxon>Orbilia</taxon>
    </lineage>
</organism>